<proteinExistence type="predicted"/>
<feature type="compositionally biased region" description="Basic and acidic residues" evidence="1">
    <location>
        <begin position="257"/>
        <end position="268"/>
    </location>
</feature>
<comment type="caution">
    <text evidence="2">The sequence shown here is derived from an EMBL/GenBank/DDBJ whole genome shotgun (WGS) entry which is preliminary data.</text>
</comment>
<reference evidence="2" key="1">
    <citation type="submission" date="2021-03" db="EMBL/GenBank/DDBJ databases">
        <authorList>
            <person name="Tagirdzhanova G."/>
        </authorList>
    </citation>
    <scope>NUCLEOTIDE SEQUENCE</scope>
</reference>
<dbReference type="Gene3D" id="3.60.130.30">
    <property type="match status" value="1"/>
</dbReference>
<accession>A0A8H3EZF8</accession>
<evidence type="ECO:0000313" key="3">
    <source>
        <dbReference type="Proteomes" id="UP000664203"/>
    </source>
</evidence>
<dbReference type="EMBL" id="CAJPDR010000072">
    <property type="protein sequence ID" value="CAF9914234.1"/>
    <property type="molecule type" value="Genomic_DNA"/>
</dbReference>
<dbReference type="OrthoDB" id="2152029at2759"/>
<evidence type="ECO:0000313" key="2">
    <source>
        <dbReference type="EMBL" id="CAF9914234.1"/>
    </source>
</evidence>
<name>A0A8H3EZF8_9LECA</name>
<keyword evidence="3" id="KW-1185">Reference proteome</keyword>
<organism evidence="2 3">
    <name type="scientific">Alectoria fallacina</name>
    <dbReference type="NCBI Taxonomy" id="1903189"/>
    <lineage>
        <taxon>Eukaryota</taxon>
        <taxon>Fungi</taxon>
        <taxon>Dikarya</taxon>
        <taxon>Ascomycota</taxon>
        <taxon>Pezizomycotina</taxon>
        <taxon>Lecanoromycetes</taxon>
        <taxon>OSLEUM clade</taxon>
        <taxon>Lecanoromycetidae</taxon>
        <taxon>Lecanorales</taxon>
        <taxon>Lecanorineae</taxon>
        <taxon>Parmeliaceae</taxon>
        <taxon>Alectoria</taxon>
    </lineage>
</organism>
<protein>
    <submittedName>
        <fullName evidence="2">Uncharacterized protein</fullName>
    </submittedName>
</protein>
<evidence type="ECO:0000256" key="1">
    <source>
        <dbReference type="SAM" id="MobiDB-lite"/>
    </source>
</evidence>
<dbReference type="AlphaFoldDB" id="A0A8H3EZF8"/>
<gene>
    <name evidence="2" type="ORF">ALECFALPRED_009503</name>
</gene>
<sequence>MSTWPAIRVEYAQASENVLDAMETIESSYAQNSKTPFEARDRDEIAGSDPAILRPVTRKVIYLAVDKNMKVLLFRWSGAMVQIFGKGFTKKAAEQLKSFAEYDPCILDPKLLEKQQAAMREFPELKDPTTFTHPTEAYSTGAILINPKTESHVDSSDLIGGLAGMCPVGEFQKGDLCCGDLGVKLSFEDGDLGMIRGRELPHWTDDWTGNNRFCIVRAFHECVMKEAEARQKARAVGQERPTHKGSRNRGMPEMEQEDHPNDDPSDHRPAKRSKK</sequence>
<dbReference type="Proteomes" id="UP000664203">
    <property type="component" value="Unassembled WGS sequence"/>
</dbReference>
<feature type="region of interest" description="Disordered" evidence="1">
    <location>
        <begin position="230"/>
        <end position="275"/>
    </location>
</feature>